<dbReference type="InterPro" id="IPR000073">
    <property type="entry name" value="AB_hydrolase_1"/>
</dbReference>
<dbReference type="HOGENOM" id="CLU_020336_15_1_1"/>
<evidence type="ECO:0000313" key="4">
    <source>
        <dbReference type="EMBL" id="EGO22188.1"/>
    </source>
</evidence>
<comment type="similarity">
    <text evidence="1">Belongs to the peptidase S33 family.</text>
</comment>
<keyword evidence="2" id="KW-0378">Hydrolase</keyword>
<proteinExistence type="inferred from homology"/>
<dbReference type="InterPro" id="IPR050228">
    <property type="entry name" value="Carboxylesterase_BioH"/>
</dbReference>
<dbReference type="Pfam" id="PF00561">
    <property type="entry name" value="Abhydrolase_1"/>
    <property type="match status" value="1"/>
</dbReference>
<name>F8P3T9_SERL9</name>
<dbReference type="PANTHER" id="PTHR43194:SF2">
    <property type="entry name" value="PEROXISOMAL MEMBRANE PROTEIN LPX1"/>
    <property type="match status" value="1"/>
</dbReference>
<dbReference type="PRINTS" id="PR00793">
    <property type="entry name" value="PROAMNOPTASE"/>
</dbReference>
<dbReference type="EMBL" id="GL945437">
    <property type="protein sequence ID" value="EGO22188.1"/>
    <property type="molecule type" value="Genomic_DNA"/>
</dbReference>
<accession>F8P3T9</accession>
<evidence type="ECO:0000256" key="1">
    <source>
        <dbReference type="ARBA" id="ARBA00010088"/>
    </source>
</evidence>
<dbReference type="PIRSF" id="PIRSF005539">
    <property type="entry name" value="Pept_S33_TRI_F1"/>
    <property type="match status" value="1"/>
</dbReference>
<dbReference type="AlphaFoldDB" id="F8P3T9"/>
<dbReference type="PANTHER" id="PTHR43194">
    <property type="entry name" value="HYDROLASE ALPHA/BETA FOLD FAMILY"/>
    <property type="match status" value="1"/>
</dbReference>
<evidence type="ECO:0000256" key="2">
    <source>
        <dbReference type="ARBA" id="ARBA00022801"/>
    </source>
</evidence>
<dbReference type="SUPFAM" id="SSF53474">
    <property type="entry name" value="alpha/beta-Hydrolases"/>
    <property type="match status" value="1"/>
</dbReference>
<evidence type="ECO:0000259" key="3">
    <source>
        <dbReference type="Pfam" id="PF00561"/>
    </source>
</evidence>
<dbReference type="RefSeq" id="XP_007320726.1">
    <property type="nucleotide sequence ID" value="XM_007320664.1"/>
</dbReference>
<dbReference type="GO" id="GO:0008233">
    <property type="term" value="F:peptidase activity"/>
    <property type="evidence" value="ECO:0007669"/>
    <property type="project" value="InterPro"/>
</dbReference>
<dbReference type="PRINTS" id="PR00111">
    <property type="entry name" value="ABHYDROLASE"/>
</dbReference>
<dbReference type="Gene3D" id="3.40.50.1820">
    <property type="entry name" value="alpha/beta hydrolase"/>
    <property type="match status" value="1"/>
</dbReference>
<dbReference type="InterPro" id="IPR002410">
    <property type="entry name" value="Peptidase_S33"/>
</dbReference>
<dbReference type="InterPro" id="IPR005945">
    <property type="entry name" value="Pro_imino_pep"/>
</dbReference>
<feature type="domain" description="AB hydrolase-1" evidence="3">
    <location>
        <begin position="39"/>
        <end position="292"/>
    </location>
</feature>
<organism>
    <name type="scientific">Serpula lacrymans var. lacrymans (strain S7.9)</name>
    <name type="common">Dry rot fungus</name>
    <dbReference type="NCBI Taxonomy" id="578457"/>
    <lineage>
        <taxon>Eukaryota</taxon>
        <taxon>Fungi</taxon>
        <taxon>Dikarya</taxon>
        <taxon>Basidiomycota</taxon>
        <taxon>Agaricomycotina</taxon>
        <taxon>Agaricomycetes</taxon>
        <taxon>Agaricomycetidae</taxon>
        <taxon>Boletales</taxon>
        <taxon>Coniophorineae</taxon>
        <taxon>Serpulaceae</taxon>
        <taxon>Serpula</taxon>
    </lineage>
</organism>
<dbReference type="GeneID" id="18820164"/>
<dbReference type="NCBIfam" id="TIGR01250">
    <property type="entry name" value="pro_imino_pep_2"/>
    <property type="match status" value="1"/>
</dbReference>
<gene>
    <name evidence="4" type="ORF">SERLADRAFT_472645</name>
</gene>
<protein>
    <recommendedName>
        <fullName evidence="3">AB hydrolase-1 domain-containing protein</fullName>
    </recommendedName>
</protein>
<dbReference type="OrthoDB" id="190201at2759"/>
<dbReference type="InterPro" id="IPR029058">
    <property type="entry name" value="AB_hydrolase_fold"/>
</dbReference>
<reference evidence="4" key="1">
    <citation type="submission" date="2011-04" db="EMBL/GenBank/DDBJ databases">
        <title>Evolution of plant cell wall degrading machinery underlies the functional diversity of forest fungi.</title>
        <authorList>
            <consortium name="US DOE Joint Genome Institute (JGI-PGF)"/>
            <person name="Eastwood D.C."/>
            <person name="Floudas D."/>
            <person name="Binder M."/>
            <person name="Majcherczyk A."/>
            <person name="Schneider P."/>
            <person name="Aerts A."/>
            <person name="Asiegbu F.O."/>
            <person name="Baker S.E."/>
            <person name="Barry K."/>
            <person name="Bendiksby M."/>
            <person name="Blumentritt M."/>
            <person name="Coutinho P.M."/>
            <person name="Cullen D."/>
            <person name="Cullen D."/>
            <person name="Gathman A."/>
            <person name="Goodell B."/>
            <person name="Henrissat B."/>
            <person name="Ihrmark K."/>
            <person name="Kauserud H."/>
            <person name="Kohler A."/>
            <person name="LaButti K."/>
            <person name="Lapidus A."/>
            <person name="Lavin J.L."/>
            <person name="Lee Y.-H."/>
            <person name="Lindquist E."/>
            <person name="Lilly W."/>
            <person name="Lucas S."/>
            <person name="Morin E."/>
            <person name="Murat C."/>
            <person name="Oguiza J.A."/>
            <person name="Park J."/>
            <person name="Pisabarro A.G."/>
            <person name="Riley R."/>
            <person name="Rosling A."/>
            <person name="Salamov A."/>
            <person name="Schmidt O."/>
            <person name="Schmutz J."/>
            <person name="Skrede I."/>
            <person name="Stenlid J."/>
            <person name="Wiebenga A."/>
            <person name="Xie X."/>
            <person name="Kues U."/>
            <person name="Hibbett D.S."/>
            <person name="Hoffmeister D."/>
            <person name="Hogberg N."/>
            <person name="Martin F."/>
            <person name="Grigoriev I.V."/>
            <person name="Watkinson S.C."/>
        </authorList>
    </citation>
    <scope>NUCLEOTIDE SEQUENCE</scope>
    <source>
        <strain evidence="4">S7.9</strain>
    </source>
</reference>
<dbReference type="GO" id="GO:0006508">
    <property type="term" value="P:proteolysis"/>
    <property type="evidence" value="ECO:0007669"/>
    <property type="project" value="InterPro"/>
</dbReference>
<sequence length="308" mass="34893">MSTVPITEGEIDFVVPAAGKPCKTWYKVVGDLKSRSRRPLVVLHGGPGSTHDYVAEIADVASLYSIPVILYDQLGNGRSTHLPEKNGDVEFWTVQLFIDELKNLLSFFEIQDDFALLGQSWGGMLAASFAVQQPKGLKKLVLADSPSSMPLWVEVANKLRKELPQEIQDALTKHEEAGTIHDKEYIDATLVFYSRHLCRISPMPQGLLTSFHYMDKDPTVYYTMNGPTEFHITGSLKNWSIIEDAHKIVVPTLLINGRYDEAQDEVLLPYFRAIPKVKWVQFAESSHVPHTEERERYMQVLESFLQDD</sequence>
<dbReference type="Proteomes" id="UP000008064">
    <property type="component" value="Unassembled WGS sequence"/>
</dbReference>
<dbReference type="KEGG" id="sla:SERLADRAFT_472645"/>